<name>A0AAV7M0P8_PLEWA</name>
<dbReference type="AlphaFoldDB" id="A0AAV7M0P8"/>
<feature type="non-terminal residue" evidence="2">
    <location>
        <position position="223"/>
    </location>
</feature>
<comment type="caution">
    <text evidence="2">The sequence shown here is derived from an EMBL/GenBank/DDBJ whole genome shotgun (WGS) entry which is preliminary data.</text>
</comment>
<dbReference type="Proteomes" id="UP001066276">
    <property type="component" value="Chromosome 10"/>
</dbReference>
<accession>A0AAV7M0P8</accession>
<keyword evidence="3" id="KW-1185">Reference proteome</keyword>
<organism evidence="2 3">
    <name type="scientific">Pleurodeles waltl</name>
    <name type="common">Iberian ribbed newt</name>
    <dbReference type="NCBI Taxonomy" id="8319"/>
    <lineage>
        <taxon>Eukaryota</taxon>
        <taxon>Metazoa</taxon>
        <taxon>Chordata</taxon>
        <taxon>Craniata</taxon>
        <taxon>Vertebrata</taxon>
        <taxon>Euteleostomi</taxon>
        <taxon>Amphibia</taxon>
        <taxon>Batrachia</taxon>
        <taxon>Caudata</taxon>
        <taxon>Salamandroidea</taxon>
        <taxon>Salamandridae</taxon>
        <taxon>Pleurodelinae</taxon>
        <taxon>Pleurodeles</taxon>
    </lineage>
</organism>
<gene>
    <name evidence="2" type="ORF">NDU88_001846</name>
</gene>
<feature type="compositionally biased region" description="Basic and acidic residues" evidence="1">
    <location>
        <begin position="214"/>
        <end position="223"/>
    </location>
</feature>
<reference evidence="2" key="1">
    <citation type="journal article" date="2022" name="bioRxiv">
        <title>Sequencing and chromosome-scale assembly of the giantPleurodeles waltlgenome.</title>
        <authorList>
            <person name="Brown T."/>
            <person name="Elewa A."/>
            <person name="Iarovenko S."/>
            <person name="Subramanian E."/>
            <person name="Araus A.J."/>
            <person name="Petzold A."/>
            <person name="Susuki M."/>
            <person name="Suzuki K.-i.T."/>
            <person name="Hayashi T."/>
            <person name="Toyoda A."/>
            <person name="Oliveira C."/>
            <person name="Osipova E."/>
            <person name="Leigh N.D."/>
            <person name="Simon A."/>
            <person name="Yun M.H."/>
        </authorList>
    </citation>
    <scope>NUCLEOTIDE SEQUENCE</scope>
    <source>
        <strain evidence="2">20211129_DDA</strain>
        <tissue evidence="2">Liver</tissue>
    </source>
</reference>
<dbReference type="EMBL" id="JANPWB010000014">
    <property type="protein sequence ID" value="KAJ1096714.1"/>
    <property type="molecule type" value="Genomic_DNA"/>
</dbReference>
<sequence length="223" mass="25194">PDLDEEGLLKSDFCQGQQTSNVPVLQCHLQQPSFILYRCRQRILVSHKTPFTWPEPEQVVPTSTEVVSRPITTPAPALKVSLISPSRVALGGRTRLFLDNWSSLTSDQQFLETVAGFHLEFFVNLKTDGLTASYPFFTTRSSFYSASSPTIVTQRHNCSVSATPFRLLQQYFYSKQERWRVTPRDQSEGVEYLDSIPALQDGRDPSAQGHSQGRRLDGTLRPE</sequence>
<protein>
    <submittedName>
        <fullName evidence="2">Uncharacterized protein</fullName>
    </submittedName>
</protein>
<evidence type="ECO:0000313" key="2">
    <source>
        <dbReference type="EMBL" id="KAJ1096714.1"/>
    </source>
</evidence>
<feature type="non-terminal residue" evidence="2">
    <location>
        <position position="1"/>
    </location>
</feature>
<evidence type="ECO:0000313" key="3">
    <source>
        <dbReference type="Proteomes" id="UP001066276"/>
    </source>
</evidence>
<evidence type="ECO:0000256" key="1">
    <source>
        <dbReference type="SAM" id="MobiDB-lite"/>
    </source>
</evidence>
<proteinExistence type="predicted"/>
<feature type="region of interest" description="Disordered" evidence="1">
    <location>
        <begin position="198"/>
        <end position="223"/>
    </location>
</feature>